<accession>A0A9D2LFJ5</accession>
<evidence type="ECO:0000256" key="1">
    <source>
        <dbReference type="SAM" id="MobiDB-lite"/>
    </source>
</evidence>
<feature type="transmembrane region" description="Helical" evidence="2">
    <location>
        <begin position="54"/>
        <end position="75"/>
    </location>
</feature>
<sequence length="444" mass="48702">MSTTPAPPHPAAPRAAGPDAGYGYDVDRVDPRAPGRLGDMGPLRLRSRSRVVQWLFWIGTFLTLVVAALLVWFFAIRPLGFGTSLVAFTSALVPVTMVLAAIWWLDRYTPQPRISLVYAFGWGAIGSVGLTFVIGRPFTSWISPGEPHAITDAFLAAVIQAPVVEEGTKVLGLLLLLCWGRRFIGGPIDGVVYAALIGGGFAFTENILYFGNSFHQAQAAGEIDVFWQTFFLRGILSPFAHVSFTALAGLGLGIAAERRSLMLYFGLGAGGTSLGMILHALWNGSTFFLPVDPDDALAGFLRYYLTVQVPIFVLLVAIALFLRLREKRILRRQLSAYGRAGWFSPQEVDLLVSMRRRRRAERWAARHGALARMAMRDLIQTAVELGMDRHSVLFGKPTAKTRRRERELLERITADRRLIGSLTAPVVRQEHPPAGPARAADAPG</sequence>
<protein>
    <submittedName>
        <fullName evidence="3">PrsW family intramembrane metalloprotease</fullName>
    </submittedName>
</protein>
<comment type="caution">
    <text evidence="3">The sequence shown here is derived from an EMBL/GenBank/DDBJ whole genome shotgun (WGS) entry which is preliminary data.</text>
</comment>
<dbReference type="PANTHER" id="PTHR36844:SF1">
    <property type="entry name" value="PROTEASE PRSW"/>
    <property type="match status" value="1"/>
</dbReference>
<keyword evidence="2" id="KW-0472">Membrane</keyword>
<keyword evidence="3" id="KW-0378">Hydrolase</keyword>
<feature type="region of interest" description="Disordered" evidence="1">
    <location>
        <begin position="424"/>
        <end position="444"/>
    </location>
</feature>
<reference evidence="3" key="1">
    <citation type="journal article" date="2021" name="PeerJ">
        <title>Extensive microbial diversity within the chicken gut microbiome revealed by metagenomics and culture.</title>
        <authorList>
            <person name="Gilroy R."/>
            <person name="Ravi A."/>
            <person name="Getino M."/>
            <person name="Pursley I."/>
            <person name="Horton D.L."/>
            <person name="Alikhan N.F."/>
            <person name="Baker D."/>
            <person name="Gharbi K."/>
            <person name="Hall N."/>
            <person name="Watson M."/>
            <person name="Adriaenssens E.M."/>
            <person name="Foster-Nyarko E."/>
            <person name="Jarju S."/>
            <person name="Secka A."/>
            <person name="Antonio M."/>
            <person name="Oren A."/>
            <person name="Chaudhuri R.R."/>
            <person name="La Ragione R."/>
            <person name="Hildebrand F."/>
            <person name="Pallen M.J."/>
        </authorList>
    </citation>
    <scope>NUCLEOTIDE SEQUENCE</scope>
    <source>
        <strain evidence="3">ChiHjej13B12-24818</strain>
    </source>
</reference>
<dbReference type="AlphaFoldDB" id="A0A9D2LFJ5"/>
<feature type="transmembrane region" description="Helical" evidence="2">
    <location>
        <begin position="116"/>
        <end position="134"/>
    </location>
</feature>
<keyword evidence="2" id="KW-0812">Transmembrane</keyword>
<dbReference type="EMBL" id="DWZH01000107">
    <property type="protein sequence ID" value="HJB11595.1"/>
    <property type="molecule type" value="Genomic_DNA"/>
</dbReference>
<dbReference type="GO" id="GO:0008237">
    <property type="term" value="F:metallopeptidase activity"/>
    <property type="evidence" value="ECO:0007669"/>
    <property type="project" value="UniProtKB-KW"/>
</dbReference>
<dbReference type="InterPro" id="IPR026898">
    <property type="entry name" value="PrsW"/>
</dbReference>
<keyword evidence="3" id="KW-0645">Protease</keyword>
<feature type="transmembrane region" description="Helical" evidence="2">
    <location>
        <begin position="230"/>
        <end position="254"/>
    </location>
</feature>
<feature type="region of interest" description="Disordered" evidence="1">
    <location>
        <begin position="1"/>
        <end position="24"/>
    </location>
</feature>
<keyword evidence="2" id="KW-1133">Transmembrane helix</keyword>
<keyword evidence="3" id="KW-0482">Metalloprotease</keyword>
<feature type="transmembrane region" description="Helical" evidence="2">
    <location>
        <begin position="154"/>
        <end position="179"/>
    </location>
</feature>
<feature type="transmembrane region" description="Helical" evidence="2">
    <location>
        <begin position="302"/>
        <end position="322"/>
    </location>
</feature>
<reference evidence="3" key="2">
    <citation type="submission" date="2021-04" db="EMBL/GenBank/DDBJ databases">
        <authorList>
            <person name="Gilroy R."/>
        </authorList>
    </citation>
    <scope>NUCLEOTIDE SEQUENCE</scope>
    <source>
        <strain evidence="3">ChiHjej13B12-24818</strain>
    </source>
</reference>
<feature type="transmembrane region" description="Helical" evidence="2">
    <location>
        <begin position="81"/>
        <end position="104"/>
    </location>
</feature>
<feature type="compositionally biased region" description="Pro residues" evidence="1">
    <location>
        <begin position="1"/>
        <end position="11"/>
    </location>
</feature>
<feature type="transmembrane region" description="Helical" evidence="2">
    <location>
        <begin position="191"/>
        <end position="210"/>
    </location>
</feature>
<dbReference type="Pfam" id="PF13367">
    <property type="entry name" value="PrsW-protease"/>
    <property type="match status" value="1"/>
</dbReference>
<feature type="transmembrane region" description="Helical" evidence="2">
    <location>
        <begin position="261"/>
        <end position="282"/>
    </location>
</feature>
<gene>
    <name evidence="3" type="ORF">H9786_13945</name>
</gene>
<name>A0A9D2LFJ5_9MICO</name>
<evidence type="ECO:0000313" key="4">
    <source>
        <dbReference type="Proteomes" id="UP000823823"/>
    </source>
</evidence>
<organism evidence="3 4">
    <name type="scientific">Candidatus Brachybacterium merdavium</name>
    <dbReference type="NCBI Taxonomy" id="2838513"/>
    <lineage>
        <taxon>Bacteria</taxon>
        <taxon>Bacillati</taxon>
        <taxon>Actinomycetota</taxon>
        <taxon>Actinomycetes</taxon>
        <taxon>Micrococcales</taxon>
        <taxon>Dermabacteraceae</taxon>
        <taxon>Brachybacterium</taxon>
    </lineage>
</organism>
<proteinExistence type="predicted"/>
<dbReference type="Proteomes" id="UP000823823">
    <property type="component" value="Unassembled WGS sequence"/>
</dbReference>
<evidence type="ECO:0000256" key="2">
    <source>
        <dbReference type="SAM" id="Phobius"/>
    </source>
</evidence>
<evidence type="ECO:0000313" key="3">
    <source>
        <dbReference type="EMBL" id="HJB11595.1"/>
    </source>
</evidence>
<dbReference type="PANTHER" id="PTHR36844">
    <property type="entry name" value="PROTEASE PRSW"/>
    <property type="match status" value="1"/>
</dbReference>